<dbReference type="HAMAP" id="MF_01374">
    <property type="entry name" value="Glyoxalase_2"/>
    <property type="match status" value="1"/>
</dbReference>
<feature type="binding site" evidence="7">
    <location>
        <position position="128"/>
    </location>
    <ligand>
        <name>Zn(2+)</name>
        <dbReference type="ChEBI" id="CHEBI:29105"/>
        <label>2</label>
    </ligand>
</feature>
<evidence type="ECO:0000313" key="9">
    <source>
        <dbReference type="EMBL" id="RUL66126.1"/>
    </source>
</evidence>
<dbReference type="Pfam" id="PF16123">
    <property type="entry name" value="HAGH_C"/>
    <property type="match status" value="1"/>
</dbReference>
<evidence type="ECO:0000256" key="3">
    <source>
        <dbReference type="ARBA" id="ARBA00006759"/>
    </source>
</evidence>
<keyword evidence="4 7" id="KW-0479">Metal-binding</keyword>
<comment type="function">
    <text evidence="7">Thiolesterase that catalyzes the hydrolysis of S-D-lactoyl-glutathione to form glutathione and D-lactic acid.</text>
</comment>
<dbReference type="PANTHER" id="PTHR43705:SF1">
    <property type="entry name" value="HYDROXYACYLGLUTATHIONE HYDROLASE GLOB"/>
    <property type="match status" value="1"/>
</dbReference>
<dbReference type="InterPro" id="IPR001279">
    <property type="entry name" value="Metallo-B-lactamas"/>
</dbReference>
<evidence type="ECO:0000259" key="8">
    <source>
        <dbReference type="SMART" id="SM00849"/>
    </source>
</evidence>
<keyword evidence="6 7" id="KW-0862">Zinc</keyword>
<evidence type="ECO:0000256" key="5">
    <source>
        <dbReference type="ARBA" id="ARBA00022801"/>
    </source>
</evidence>
<dbReference type="EMBL" id="RYZR01000003">
    <property type="protein sequence ID" value="RUL66126.1"/>
    <property type="molecule type" value="Genomic_DNA"/>
</dbReference>
<dbReference type="OrthoDB" id="9802248at2"/>
<evidence type="ECO:0000256" key="7">
    <source>
        <dbReference type="HAMAP-Rule" id="MF_01374"/>
    </source>
</evidence>
<dbReference type="EC" id="3.1.2.6" evidence="7"/>
<dbReference type="GO" id="GO:0046872">
    <property type="term" value="F:metal ion binding"/>
    <property type="evidence" value="ECO:0007669"/>
    <property type="project" value="UniProtKB-KW"/>
</dbReference>
<feature type="binding site" evidence="7">
    <location>
        <position position="55"/>
    </location>
    <ligand>
        <name>Zn(2+)</name>
        <dbReference type="ChEBI" id="CHEBI:29105"/>
        <label>1</label>
    </ligand>
</feature>
<evidence type="ECO:0000313" key="10">
    <source>
        <dbReference type="Proteomes" id="UP000267077"/>
    </source>
</evidence>
<dbReference type="Proteomes" id="UP000267077">
    <property type="component" value="Unassembled WGS sequence"/>
</dbReference>
<comment type="caution">
    <text evidence="9">The sequence shown here is derived from an EMBL/GenBank/DDBJ whole genome shotgun (WGS) entry which is preliminary data.</text>
</comment>
<sequence>MHVVPLPALADNYIWLLHDDSGNAIVVDPGESEPVEAALHARKLTLRAVLLTHHHPDHIGGAERLKEAFNIPVYAPEDDRIAVATHRVKDGDSLALSQPAARFDVMAVPGHTLTHIVYVGEGVLLCGDTLFSLGCGRMFEGTPTQMHASLQRLAALPGETLVCCGHEYTAANARFAQTVEPHNAALNARAQEVDTLRAAHRPSVPATLASELACNPFLRVNSDEVIDWCRRHGAANDPVARFAALRSAKDAFKA</sequence>
<keyword evidence="5 7" id="KW-0378">Hydrolase</keyword>
<comment type="similarity">
    <text evidence="3 7">Belongs to the metallo-beta-lactamase superfamily. Glyoxalase II family.</text>
</comment>
<dbReference type="SUPFAM" id="SSF56281">
    <property type="entry name" value="Metallo-hydrolase/oxidoreductase"/>
    <property type="match status" value="1"/>
</dbReference>
<dbReference type="PANTHER" id="PTHR43705">
    <property type="entry name" value="HYDROXYACYLGLUTATHIONE HYDROLASE"/>
    <property type="match status" value="1"/>
</dbReference>
<dbReference type="InterPro" id="IPR017782">
    <property type="entry name" value="Hydroxyacylglutathione_Hdrlase"/>
</dbReference>
<evidence type="ECO:0000256" key="6">
    <source>
        <dbReference type="ARBA" id="ARBA00022833"/>
    </source>
</evidence>
<feature type="binding site" evidence="7">
    <location>
        <position position="57"/>
    </location>
    <ligand>
        <name>Zn(2+)</name>
        <dbReference type="ChEBI" id="CHEBI:29105"/>
        <label>2</label>
    </ligand>
</feature>
<feature type="binding site" evidence="7">
    <location>
        <position position="111"/>
    </location>
    <ligand>
        <name>Zn(2+)</name>
        <dbReference type="ChEBI" id="CHEBI:29105"/>
        <label>1</label>
    </ligand>
</feature>
<dbReference type="InterPro" id="IPR032282">
    <property type="entry name" value="HAGH_C"/>
</dbReference>
<protein>
    <recommendedName>
        <fullName evidence="7">Hydroxyacylglutathione hydrolase</fullName>
        <ecNumber evidence="7">3.1.2.6</ecNumber>
    </recommendedName>
    <alternativeName>
        <fullName evidence="7">Glyoxalase II</fullName>
        <shortName evidence="7">Glx II</shortName>
    </alternativeName>
</protein>
<dbReference type="AlphaFoldDB" id="A0A432LVQ6"/>
<comment type="catalytic activity">
    <reaction evidence="1 7">
        <text>an S-(2-hydroxyacyl)glutathione + H2O = a 2-hydroxy carboxylate + glutathione + H(+)</text>
        <dbReference type="Rhea" id="RHEA:21864"/>
        <dbReference type="ChEBI" id="CHEBI:15377"/>
        <dbReference type="ChEBI" id="CHEBI:15378"/>
        <dbReference type="ChEBI" id="CHEBI:57925"/>
        <dbReference type="ChEBI" id="CHEBI:58896"/>
        <dbReference type="ChEBI" id="CHEBI:71261"/>
        <dbReference type="EC" id="3.1.2.6"/>
    </reaction>
</comment>
<name>A0A432LVQ6_9GAMM</name>
<keyword evidence="10" id="KW-1185">Reference proteome</keyword>
<dbReference type="SMART" id="SM00849">
    <property type="entry name" value="Lactamase_B"/>
    <property type="match status" value="1"/>
</dbReference>
<dbReference type="PIRSF" id="PIRSF005457">
    <property type="entry name" value="Glx"/>
    <property type="match status" value="1"/>
</dbReference>
<feature type="binding site" evidence="7">
    <location>
        <position position="53"/>
    </location>
    <ligand>
        <name>Zn(2+)</name>
        <dbReference type="ChEBI" id="CHEBI:29105"/>
        <label>1</label>
    </ligand>
</feature>
<comment type="subunit">
    <text evidence="7">Monomer.</text>
</comment>
<dbReference type="NCBIfam" id="TIGR03413">
    <property type="entry name" value="GSH_gloB"/>
    <property type="match status" value="1"/>
</dbReference>
<comment type="cofactor">
    <cofactor evidence="7">
        <name>Zn(2+)</name>
        <dbReference type="ChEBI" id="CHEBI:29105"/>
    </cofactor>
    <text evidence="7">Binds 2 Zn(2+) ions per subunit.</text>
</comment>
<dbReference type="CDD" id="cd07723">
    <property type="entry name" value="hydroxyacylglutathione_hydrolase_MBL-fold"/>
    <property type="match status" value="1"/>
</dbReference>
<dbReference type="InterPro" id="IPR050110">
    <property type="entry name" value="Glyoxalase_II_hydrolase"/>
</dbReference>
<dbReference type="Pfam" id="PF00753">
    <property type="entry name" value="Lactamase_B"/>
    <property type="match status" value="1"/>
</dbReference>
<feature type="binding site" evidence="7">
    <location>
        <position position="166"/>
    </location>
    <ligand>
        <name>Zn(2+)</name>
        <dbReference type="ChEBI" id="CHEBI:29105"/>
        <label>2</label>
    </ligand>
</feature>
<proteinExistence type="inferred from homology"/>
<dbReference type="InterPro" id="IPR036866">
    <property type="entry name" value="RibonucZ/Hydroxyglut_hydro"/>
</dbReference>
<feature type="binding site" evidence="7">
    <location>
        <position position="58"/>
    </location>
    <ligand>
        <name>Zn(2+)</name>
        <dbReference type="ChEBI" id="CHEBI:29105"/>
        <label>2</label>
    </ligand>
</feature>
<accession>A0A432LVQ6</accession>
<dbReference type="GO" id="GO:0004416">
    <property type="term" value="F:hydroxyacylglutathione hydrolase activity"/>
    <property type="evidence" value="ECO:0007669"/>
    <property type="project" value="UniProtKB-UniRule"/>
</dbReference>
<reference evidence="9 10" key="1">
    <citation type="submission" date="2018-12" db="EMBL/GenBank/DDBJ databases">
        <title>Dyella dinghuensis sp. nov. DHOA06 and Dyella choica sp. nov. 4M-K27, isolated from forest soil.</title>
        <authorList>
            <person name="Qiu L.-H."/>
            <person name="Gao Z.-H."/>
        </authorList>
    </citation>
    <scope>NUCLEOTIDE SEQUENCE [LARGE SCALE GENOMIC DNA]</scope>
    <source>
        <strain evidence="9 10">DHOA06</strain>
    </source>
</reference>
<gene>
    <name evidence="7 9" type="primary">gloB</name>
    <name evidence="9" type="ORF">EKH79_05400</name>
</gene>
<feature type="binding site" evidence="7">
    <location>
        <position position="128"/>
    </location>
    <ligand>
        <name>Zn(2+)</name>
        <dbReference type="ChEBI" id="CHEBI:29105"/>
        <label>1</label>
    </ligand>
</feature>
<comment type="pathway">
    <text evidence="2 7">Secondary metabolite metabolism; methylglyoxal degradation; (R)-lactate from methylglyoxal: step 2/2.</text>
</comment>
<organism evidence="9 10">
    <name type="scientific">Dyella dinghuensis</name>
    <dbReference type="NCBI Taxonomy" id="1920169"/>
    <lineage>
        <taxon>Bacteria</taxon>
        <taxon>Pseudomonadati</taxon>
        <taxon>Pseudomonadota</taxon>
        <taxon>Gammaproteobacteria</taxon>
        <taxon>Lysobacterales</taxon>
        <taxon>Rhodanobacteraceae</taxon>
        <taxon>Dyella</taxon>
    </lineage>
</organism>
<evidence type="ECO:0000256" key="4">
    <source>
        <dbReference type="ARBA" id="ARBA00022723"/>
    </source>
</evidence>
<dbReference type="Gene3D" id="3.60.15.10">
    <property type="entry name" value="Ribonuclease Z/Hydroxyacylglutathione hydrolase-like"/>
    <property type="match status" value="1"/>
</dbReference>
<dbReference type="GO" id="GO:0019243">
    <property type="term" value="P:methylglyoxal catabolic process to D-lactate via S-lactoyl-glutathione"/>
    <property type="evidence" value="ECO:0007669"/>
    <property type="project" value="UniProtKB-UniRule"/>
</dbReference>
<feature type="domain" description="Metallo-beta-lactamase" evidence="8">
    <location>
        <begin position="11"/>
        <end position="166"/>
    </location>
</feature>
<dbReference type="UniPathway" id="UPA00619">
    <property type="reaction ID" value="UER00676"/>
</dbReference>
<evidence type="ECO:0000256" key="1">
    <source>
        <dbReference type="ARBA" id="ARBA00001623"/>
    </source>
</evidence>
<dbReference type="RefSeq" id="WP_126672753.1">
    <property type="nucleotide sequence ID" value="NZ_RYZR01000003.1"/>
</dbReference>
<evidence type="ECO:0000256" key="2">
    <source>
        <dbReference type="ARBA" id="ARBA00004963"/>
    </source>
</evidence>
<dbReference type="InterPro" id="IPR035680">
    <property type="entry name" value="Clx_II_MBL"/>
</dbReference>